<dbReference type="GO" id="GO:0005615">
    <property type="term" value="C:extracellular space"/>
    <property type="evidence" value="ECO:0007669"/>
    <property type="project" value="TreeGrafter"/>
</dbReference>
<dbReference type="Proteomes" id="UP001152795">
    <property type="component" value="Unassembled WGS sequence"/>
</dbReference>
<dbReference type="EMBL" id="CACRXK020000254">
    <property type="protein sequence ID" value="CAB3980062.1"/>
    <property type="molecule type" value="Genomic_DNA"/>
</dbReference>
<evidence type="ECO:0000256" key="1">
    <source>
        <dbReference type="ARBA" id="ARBA00022801"/>
    </source>
</evidence>
<reference evidence="3" key="1">
    <citation type="submission" date="2020-04" db="EMBL/GenBank/DDBJ databases">
        <authorList>
            <person name="Alioto T."/>
            <person name="Alioto T."/>
            <person name="Gomez Garrido J."/>
        </authorList>
    </citation>
    <scope>NUCLEOTIDE SEQUENCE</scope>
    <source>
        <strain evidence="3">A484AB</strain>
    </source>
</reference>
<dbReference type="InterPro" id="IPR051887">
    <property type="entry name" value="GH18_Domain-Containing"/>
</dbReference>
<dbReference type="FunFam" id="3.10.50.10:FF:000006">
    <property type="entry name" value="Chitobiase, di-N-acetyl"/>
    <property type="match status" value="1"/>
</dbReference>
<dbReference type="GO" id="GO:0009313">
    <property type="term" value="P:oligosaccharide catabolic process"/>
    <property type="evidence" value="ECO:0007669"/>
    <property type="project" value="TreeGrafter"/>
</dbReference>
<dbReference type="GO" id="GO:0008061">
    <property type="term" value="F:chitin binding"/>
    <property type="evidence" value="ECO:0007669"/>
    <property type="project" value="InterPro"/>
</dbReference>
<dbReference type="InterPro" id="IPR017853">
    <property type="entry name" value="GH"/>
</dbReference>
<organism evidence="3 4">
    <name type="scientific">Paramuricea clavata</name>
    <name type="common">Red gorgonian</name>
    <name type="synonym">Violescent sea-whip</name>
    <dbReference type="NCBI Taxonomy" id="317549"/>
    <lineage>
        <taxon>Eukaryota</taxon>
        <taxon>Metazoa</taxon>
        <taxon>Cnidaria</taxon>
        <taxon>Anthozoa</taxon>
        <taxon>Octocorallia</taxon>
        <taxon>Malacalcyonacea</taxon>
        <taxon>Plexauridae</taxon>
        <taxon>Paramuricea</taxon>
    </lineage>
</organism>
<sequence>MEGPISKGSKQVMLLNELTANVYQTFKKKLPGSQVTFDVAWSPDCIDGRCYDVLTLSKSVDFLAIMAYDEMSQIFGPECAAYANSPFNKTKSGVSKYLDLGIPPEKLVLGLPWYGYDYSCIAFTGVDTCHIKRVPYLGANCSDAAGKQISYSTINDLLLTRTESGRKWDEGSQSPYFDYIDMINQKHQVWYDDPESLAIKLQYAVEAGLKGAAIWNSDLLDYSALKRSVTQTKDMWVTLAGVKEIKHTHH</sequence>
<keyword evidence="1" id="KW-0378">Hydrolase</keyword>
<dbReference type="Pfam" id="PF00704">
    <property type="entry name" value="Glyco_hydro_18"/>
    <property type="match status" value="1"/>
</dbReference>
<dbReference type="GO" id="GO:0016798">
    <property type="term" value="F:hydrolase activity, acting on glycosyl bonds"/>
    <property type="evidence" value="ECO:0007669"/>
    <property type="project" value="UniProtKB-KW"/>
</dbReference>
<dbReference type="PANTHER" id="PTHR46290">
    <property type="entry name" value="DI-N-ACETYLCHITOBIASE"/>
    <property type="match status" value="1"/>
</dbReference>
<dbReference type="SUPFAM" id="SSF51445">
    <property type="entry name" value="(Trans)glycosidases"/>
    <property type="match status" value="1"/>
</dbReference>
<comment type="caution">
    <text evidence="3">The sequence shown here is derived from an EMBL/GenBank/DDBJ whole genome shotgun (WGS) entry which is preliminary data.</text>
</comment>
<keyword evidence="2" id="KW-0326">Glycosidase</keyword>
<proteinExistence type="predicted"/>
<dbReference type="Gene3D" id="3.10.50.10">
    <property type="match status" value="1"/>
</dbReference>
<dbReference type="InterPro" id="IPR001223">
    <property type="entry name" value="Glyco_hydro18_cat"/>
</dbReference>
<dbReference type="PANTHER" id="PTHR46290:SF1">
    <property type="entry name" value="DI-N-ACETYLCHITOBIASE"/>
    <property type="match status" value="1"/>
</dbReference>
<name>A0A6S7FUV6_PARCT</name>
<dbReference type="InterPro" id="IPR011583">
    <property type="entry name" value="Chitinase_II/V-like_cat"/>
</dbReference>
<evidence type="ECO:0000256" key="2">
    <source>
        <dbReference type="ARBA" id="ARBA00023295"/>
    </source>
</evidence>
<keyword evidence="4" id="KW-1185">Reference proteome</keyword>
<dbReference type="InterPro" id="IPR029070">
    <property type="entry name" value="Chitinase_insertion_sf"/>
</dbReference>
<accession>A0A6S7FUV6</accession>
<protein>
    <submittedName>
        <fullName evidence="3">Di-N-acetylchitobiase</fullName>
    </submittedName>
</protein>
<dbReference type="OrthoDB" id="73875at2759"/>
<dbReference type="AlphaFoldDB" id="A0A6S7FUV6"/>
<evidence type="ECO:0000313" key="4">
    <source>
        <dbReference type="Proteomes" id="UP001152795"/>
    </source>
</evidence>
<dbReference type="PROSITE" id="PS51910">
    <property type="entry name" value="GH18_2"/>
    <property type="match status" value="1"/>
</dbReference>
<dbReference type="SMART" id="SM00636">
    <property type="entry name" value="Glyco_18"/>
    <property type="match status" value="1"/>
</dbReference>
<dbReference type="Gene3D" id="3.20.20.80">
    <property type="entry name" value="Glycosidases"/>
    <property type="match status" value="1"/>
</dbReference>
<gene>
    <name evidence="3" type="ORF">PACLA_8A087940</name>
</gene>
<evidence type="ECO:0000313" key="3">
    <source>
        <dbReference type="EMBL" id="CAB3980062.1"/>
    </source>
</evidence>